<dbReference type="EMBL" id="FUKP01000005">
    <property type="protein sequence ID" value="SJN15772.1"/>
    <property type="molecule type" value="Genomic_DNA"/>
</dbReference>
<dbReference type="GO" id="GO:0003676">
    <property type="term" value="F:nucleic acid binding"/>
    <property type="evidence" value="ECO:0007669"/>
    <property type="project" value="InterPro"/>
</dbReference>
<dbReference type="InterPro" id="IPR012337">
    <property type="entry name" value="RNaseH-like_sf"/>
</dbReference>
<gene>
    <name evidence="3" type="ORF">FM125_00460</name>
</gene>
<evidence type="ECO:0000256" key="1">
    <source>
        <dbReference type="SAM" id="MobiDB-lite"/>
    </source>
</evidence>
<reference evidence="3 4" key="1">
    <citation type="submission" date="2017-02" db="EMBL/GenBank/DDBJ databases">
        <authorList>
            <person name="Peterson S.W."/>
        </authorList>
    </citation>
    <scope>NUCLEOTIDE SEQUENCE [LARGE SCALE GENOMIC DNA]</scope>
    <source>
        <strain evidence="3 4">2B3F</strain>
    </source>
</reference>
<dbReference type="InterPro" id="IPR002156">
    <property type="entry name" value="RNaseH_domain"/>
</dbReference>
<dbReference type="SUPFAM" id="SSF53098">
    <property type="entry name" value="Ribonuclease H-like"/>
    <property type="match status" value="1"/>
</dbReference>
<feature type="compositionally biased region" description="Basic and acidic residues" evidence="1">
    <location>
        <begin position="1"/>
        <end position="20"/>
    </location>
</feature>
<dbReference type="Proteomes" id="UP000196230">
    <property type="component" value="Unassembled WGS sequence"/>
</dbReference>
<dbReference type="AlphaFoldDB" id="A0A1R4I7G1"/>
<protein>
    <recommendedName>
        <fullName evidence="2">RNase H type-1 domain-containing protein</fullName>
    </recommendedName>
</protein>
<dbReference type="Gene3D" id="3.30.420.10">
    <property type="entry name" value="Ribonuclease H-like superfamily/Ribonuclease H"/>
    <property type="match status" value="1"/>
</dbReference>
<evidence type="ECO:0000259" key="2">
    <source>
        <dbReference type="PROSITE" id="PS50879"/>
    </source>
</evidence>
<feature type="domain" description="RNase H type-1" evidence="2">
    <location>
        <begin position="267"/>
        <end position="411"/>
    </location>
</feature>
<proteinExistence type="predicted"/>
<dbReference type="RefSeq" id="WP_087133303.1">
    <property type="nucleotide sequence ID" value="NZ_FUKP01000005.1"/>
</dbReference>
<name>A0A1R4I7G1_9MICC</name>
<sequence>MEQRSTHPARESVRGLHSEADAVSQGALLDPALAFLGPAARSVPPRPRRLEVDHRGMPVRLTTPAPVRPSAVRPRPPVMRTRRDGVKVMQAPALLQGVRFGPCCRLDLFSVRGGIVYITRALVLDELGDDERGEVYVGMVPVAELHRFWEHALADQDPQDPVIVHKRSDEDAETLRLLEAVGPPGLNVVGYRLDESADGTQRSSYLLPEIVPDAVMELGSLRIRLDDAPSTVTPTGSAADRAEWRRVQRYLQRVAPELLHNMDRRTPAEVTDVFVDGATLRGARIGGAAATAEPGVWAARTVPGATRPVESELDALLLGYVVAAWAGRQDGPVVMHSDSRAALALLRDAVNEPLTLGGARGDRVRKSLRHLLEIREYICSLGKSVKVRWIKGHVGHHGNELADALARSIARNTLAGTGHDEQVQRLDRIARAWEGGPIGHEGCHEVDLPD</sequence>
<feature type="region of interest" description="Disordered" evidence="1">
    <location>
        <begin position="1"/>
        <end position="21"/>
    </location>
</feature>
<dbReference type="GO" id="GO:0004523">
    <property type="term" value="F:RNA-DNA hybrid ribonuclease activity"/>
    <property type="evidence" value="ECO:0007669"/>
    <property type="project" value="InterPro"/>
</dbReference>
<accession>A0A1R4I7G1</accession>
<evidence type="ECO:0000313" key="3">
    <source>
        <dbReference type="EMBL" id="SJN15772.1"/>
    </source>
</evidence>
<evidence type="ECO:0000313" key="4">
    <source>
        <dbReference type="Proteomes" id="UP000196230"/>
    </source>
</evidence>
<dbReference type="Pfam" id="PF00075">
    <property type="entry name" value="RNase_H"/>
    <property type="match status" value="1"/>
</dbReference>
<dbReference type="InterPro" id="IPR036397">
    <property type="entry name" value="RNaseH_sf"/>
</dbReference>
<organism evidence="3 4">
    <name type="scientific">Micrococcus lylae</name>
    <dbReference type="NCBI Taxonomy" id="1273"/>
    <lineage>
        <taxon>Bacteria</taxon>
        <taxon>Bacillati</taxon>
        <taxon>Actinomycetota</taxon>
        <taxon>Actinomycetes</taxon>
        <taxon>Micrococcales</taxon>
        <taxon>Micrococcaceae</taxon>
        <taxon>Micrococcus</taxon>
    </lineage>
</organism>
<dbReference type="PROSITE" id="PS50879">
    <property type="entry name" value="RNASE_H_1"/>
    <property type="match status" value="1"/>
</dbReference>